<proteinExistence type="inferred from homology"/>
<dbReference type="PANTHER" id="PTHR33619">
    <property type="entry name" value="POLYSACCHARIDE EXPORT PROTEIN GFCE-RELATED"/>
    <property type="match status" value="1"/>
</dbReference>
<dbReference type="Pfam" id="PF02563">
    <property type="entry name" value="Poly_export"/>
    <property type="match status" value="2"/>
</dbReference>
<keyword evidence="13" id="KW-0998">Cell outer membrane</keyword>
<evidence type="ECO:0008006" key="21">
    <source>
        <dbReference type="Google" id="ProtNLM"/>
    </source>
</evidence>
<keyword evidence="14" id="KW-0449">Lipoprotein</keyword>
<dbReference type="Gene3D" id="3.10.560.10">
    <property type="entry name" value="Outer membrane lipoprotein wza domain like"/>
    <property type="match status" value="8"/>
</dbReference>
<evidence type="ECO:0000256" key="10">
    <source>
        <dbReference type="ARBA" id="ARBA00023114"/>
    </source>
</evidence>
<feature type="compositionally biased region" description="Polar residues" evidence="15">
    <location>
        <begin position="60"/>
        <end position="77"/>
    </location>
</feature>
<feature type="compositionally biased region" description="Basic and acidic residues" evidence="15">
    <location>
        <begin position="97"/>
        <end position="111"/>
    </location>
</feature>
<feature type="domain" description="Soluble ligand binding" evidence="17">
    <location>
        <begin position="489"/>
        <end position="535"/>
    </location>
</feature>
<dbReference type="InterPro" id="IPR003715">
    <property type="entry name" value="Poly_export_N"/>
</dbReference>
<evidence type="ECO:0000256" key="3">
    <source>
        <dbReference type="ARBA" id="ARBA00022448"/>
    </source>
</evidence>
<keyword evidence="8" id="KW-0625">Polysaccharide transport</keyword>
<accession>A0A5D0MM65</accession>
<protein>
    <recommendedName>
        <fullName evidence="21">Polysaccharide export protein</fullName>
    </recommendedName>
</protein>
<dbReference type="Pfam" id="PF22461">
    <property type="entry name" value="SLBB_2"/>
    <property type="match status" value="1"/>
</dbReference>
<evidence type="ECO:0000313" key="20">
    <source>
        <dbReference type="Proteomes" id="UP000323337"/>
    </source>
</evidence>
<evidence type="ECO:0000256" key="13">
    <source>
        <dbReference type="ARBA" id="ARBA00023237"/>
    </source>
</evidence>
<keyword evidence="7" id="KW-0732">Signal</keyword>
<dbReference type="InterPro" id="IPR049712">
    <property type="entry name" value="Poly_export"/>
</dbReference>
<keyword evidence="6" id="KW-0812">Transmembrane</keyword>
<dbReference type="Pfam" id="PF10531">
    <property type="entry name" value="SLBB"/>
    <property type="match status" value="6"/>
</dbReference>
<evidence type="ECO:0000256" key="8">
    <source>
        <dbReference type="ARBA" id="ARBA00023047"/>
    </source>
</evidence>
<dbReference type="GO" id="GO:0015159">
    <property type="term" value="F:polysaccharide transmembrane transporter activity"/>
    <property type="evidence" value="ECO:0007669"/>
    <property type="project" value="InterPro"/>
</dbReference>
<keyword evidence="10" id="KW-0626">Porin</keyword>
<feature type="non-terminal residue" evidence="19">
    <location>
        <position position="1057"/>
    </location>
</feature>
<feature type="domain" description="Soluble ligand binding" evidence="17">
    <location>
        <begin position="209"/>
        <end position="253"/>
    </location>
</feature>
<feature type="domain" description="Soluble ligand binding" evidence="17">
    <location>
        <begin position="840"/>
        <end position="884"/>
    </location>
</feature>
<dbReference type="GO" id="GO:0009279">
    <property type="term" value="C:cell outer membrane"/>
    <property type="evidence" value="ECO:0007669"/>
    <property type="project" value="UniProtKB-SubCell"/>
</dbReference>
<evidence type="ECO:0000259" key="16">
    <source>
        <dbReference type="Pfam" id="PF02563"/>
    </source>
</evidence>
<evidence type="ECO:0000256" key="15">
    <source>
        <dbReference type="SAM" id="MobiDB-lite"/>
    </source>
</evidence>
<feature type="region of interest" description="Disordered" evidence="15">
    <location>
        <begin position="46"/>
        <end position="120"/>
    </location>
</feature>
<keyword evidence="9" id="KW-0406">Ion transport</keyword>
<keyword evidence="5" id="KW-0762">Sugar transport</keyword>
<evidence type="ECO:0000256" key="1">
    <source>
        <dbReference type="ARBA" id="ARBA00004571"/>
    </source>
</evidence>
<evidence type="ECO:0000256" key="6">
    <source>
        <dbReference type="ARBA" id="ARBA00022692"/>
    </source>
</evidence>
<evidence type="ECO:0000259" key="18">
    <source>
        <dbReference type="Pfam" id="PF22461"/>
    </source>
</evidence>
<feature type="domain" description="Soluble ligand binding" evidence="17">
    <location>
        <begin position="665"/>
        <end position="710"/>
    </location>
</feature>
<name>A0A5D0MM65_FLESI</name>
<feature type="domain" description="Soluble ligand binding" evidence="17">
    <location>
        <begin position="931"/>
        <end position="966"/>
    </location>
</feature>
<comment type="caution">
    <text evidence="19">The sequence shown here is derived from an EMBL/GenBank/DDBJ whole genome shotgun (WGS) entry which is preliminary data.</text>
</comment>
<dbReference type="GO" id="GO:0046930">
    <property type="term" value="C:pore complex"/>
    <property type="evidence" value="ECO:0007669"/>
    <property type="project" value="UniProtKB-KW"/>
</dbReference>
<dbReference type="GO" id="GO:0006811">
    <property type="term" value="P:monoatomic ion transport"/>
    <property type="evidence" value="ECO:0007669"/>
    <property type="project" value="UniProtKB-KW"/>
</dbReference>
<dbReference type="Proteomes" id="UP000323337">
    <property type="component" value="Unassembled WGS sequence"/>
</dbReference>
<dbReference type="AlphaFoldDB" id="A0A5D0MM65"/>
<evidence type="ECO:0000313" key="19">
    <source>
        <dbReference type="EMBL" id="TYB32338.1"/>
    </source>
</evidence>
<comment type="similarity">
    <text evidence="2">Belongs to the BexD/CtrA/VexA family.</text>
</comment>
<gene>
    <name evidence="19" type="ORF">FXF49_12025</name>
</gene>
<evidence type="ECO:0000256" key="12">
    <source>
        <dbReference type="ARBA" id="ARBA00023139"/>
    </source>
</evidence>
<sequence>MKKMFVCIIYTVLFSIFLNNALYSADLQNIPPEILQQARENPEILKELQSQGSSSASSGTQDKNATLRSSQPANTTRVPEESPAQLEYKRFQNIQRGDIERQQSPLERKGIEYGNPFRKRPTSEINKSNYVLGEGDRVKVEYTRISDSSKVSEFSFIVNQDGSVIFPYLGETNVNGLTVMELSSMINNAAAQSNLRATVDVIATAKINVGVFGYVNVPNFYSVPKQYNLFDIIAMAGGPINFDNVDTINIYEDGALIESYRLSDLQSPDVSFIELQGGETIYVQRKLIKTETSRELEEISFDNMPLFGASIFSGTTESFPDQNVTVGDDYIVGPADTLQVYLWGRISDTISMTVQSDGSVFSERFGKVQVAGKTFAEVKSIFKGLISGMEGVEGDVSLSKLRTIRVMVLGEVNNPGFHTLSSLSTIVSAITKAGGVNSKPNLRHILLKRDDKVIKDIDFYDLALYGKSFNDIYLQPNDVIFVPQSEKQVFVAGEVGREAIFEIKSGETLSDVLKMAGGLNPTAYGAKIKVKRFVGNQNTKIIDVSLKDTDNFKLEDGDKISVIPITTPEENVVYLKGNVYFPGAYSLDNNTTLKSIIGSKDNLKPNTAISYGYIKRYYGIGKNTEIISFSLKDVFDNNSDAPDIKLKAGDEIYILNRDDIMPERVVDISGEVVNPGIYPVADKLTLNDVIKKAGGLTQNADTKNIEIVRKVESDFITRFVNVEKTESFNIESHDKIIIHSVFESEPKKYIRIDGEVKKPGKYLLTKNLTIDKLIQKAGGLTKDAYLYIASLQRLNKENFRYKLITIDLRRILAGQNDFYLQDSDQLYIYDWKQFHPDKTVKITGEVNKPGEYTYSEEMGLKDLIILAGNVRDNAYLTKAEVIRMNIVNGEVKHKIFDVNLNEIMKGKSSFEIKPYDIVKVRNIDSFNEARVVNVEGEVKFPGEYVIRDNEKLYDVIMRAGGVTQNAFMEGLVFKRESVRKIQKENLLRLRDRLQSSLASVSSQEIASSLDKADIVAQKSLQSNLQRIINRLGNVEPEGRIVVDIDSVKDLKESKYNV</sequence>
<evidence type="ECO:0000256" key="7">
    <source>
        <dbReference type="ARBA" id="ARBA00022729"/>
    </source>
</evidence>
<dbReference type="PANTHER" id="PTHR33619:SF3">
    <property type="entry name" value="POLYSACCHARIDE EXPORT PROTEIN GFCE-RELATED"/>
    <property type="match status" value="1"/>
</dbReference>
<organism evidence="19 20">
    <name type="scientific">Flexistipes sinusarabici</name>
    <dbReference type="NCBI Taxonomy" id="2352"/>
    <lineage>
        <taxon>Bacteria</taxon>
        <taxon>Pseudomonadati</taxon>
        <taxon>Deferribacterota</taxon>
        <taxon>Deferribacteres</taxon>
        <taxon>Deferribacterales</taxon>
        <taxon>Flexistipitaceae</taxon>
        <taxon>Flexistipes</taxon>
    </lineage>
</organism>
<comment type="subcellular location">
    <subcellularLocation>
        <location evidence="1">Cell outer membrane</location>
        <topology evidence="1">Multi-pass membrane protein</topology>
    </subcellularLocation>
</comment>
<evidence type="ECO:0000256" key="2">
    <source>
        <dbReference type="ARBA" id="ARBA00009450"/>
    </source>
</evidence>
<feature type="domain" description="SLBB" evidence="18">
    <location>
        <begin position="405"/>
        <end position="482"/>
    </location>
</feature>
<keyword evidence="12" id="KW-0564">Palmitate</keyword>
<evidence type="ECO:0000256" key="4">
    <source>
        <dbReference type="ARBA" id="ARBA00022452"/>
    </source>
</evidence>
<dbReference type="Gene3D" id="3.30.1950.10">
    <property type="entry name" value="wza like domain"/>
    <property type="match status" value="1"/>
</dbReference>
<feature type="domain" description="Polysaccharide export protein N-terminal" evidence="16">
    <location>
        <begin position="326"/>
        <end position="387"/>
    </location>
</feature>
<dbReference type="EMBL" id="VSIV01000387">
    <property type="protein sequence ID" value="TYB32338.1"/>
    <property type="molecule type" value="Genomic_DNA"/>
</dbReference>
<keyword evidence="11" id="KW-0472">Membrane</keyword>
<keyword evidence="3" id="KW-0813">Transport</keyword>
<evidence type="ECO:0000256" key="11">
    <source>
        <dbReference type="ARBA" id="ARBA00023136"/>
    </source>
</evidence>
<feature type="domain" description="Polysaccharide export protein N-terminal" evidence="16">
    <location>
        <begin position="127"/>
        <end position="201"/>
    </location>
</feature>
<feature type="compositionally biased region" description="Low complexity" evidence="15">
    <location>
        <begin position="49"/>
        <end position="59"/>
    </location>
</feature>
<dbReference type="InterPro" id="IPR054765">
    <property type="entry name" value="SLBB_dom"/>
</dbReference>
<keyword evidence="4" id="KW-1134">Transmembrane beta strand</keyword>
<evidence type="ECO:0000259" key="17">
    <source>
        <dbReference type="Pfam" id="PF10531"/>
    </source>
</evidence>
<dbReference type="GO" id="GO:0015288">
    <property type="term" value="F:porin activity"/>
    <property type="evidence" value="ECO:0007669"/>
    <property type="project" value="UniProtKB-KW"/>
</dbReference>
<evidence type="ECO:0000256" key="9">
    <source>
        <dbReference type="ARBA" id="ARBA00023065"/>
    </source>
</evidence>
<reference evidence="19 20" key="1">
    <citation type="submission" date="2019-08" db="EMBL/GenBank/DDBJ databases">
        <title>Genomic characterization of a novel candidate phylum (ARYD3) from a high temperature, high salinity tertiary oil reservoir in north central Oklahoma, USA.</title>
        <authorList>
            <person name="Youssef N.H."/>
            <person name="Yadav A."/>
            <person name="Elshahed M.S."/>
        </authorList>
    </citation>
    <scope>NUCLEOTIDE SEQUENCE [LARGE SCALE GENOMIC DNA]</scope>
    <source>
        <strain evidence="19">ARYD1</strain>
    </source>
</reference>
<evidence type="ECO:0000256" key="14">
    <source>
        <dbReference type="ARBA" id="ARBA00023288"/>
    </source>
</evidence>
<dbReference type="InterPro" id="IPR019554">
    <property type="entry name" value="Soluble_ligand-bd"/>
</dbReference>
<evidence type="ECO:0000256" key="5">
    <source>
        <dbReference type="ARBA" id="ARBA00022597"/>
    </source>
</evidence>
<feature type="domain" description="Soluble ligand binding" evidence="17">
    <location>
        <begin position="750"/>
        <end position="786"/>
    </location>
</feature>